<feature type="non-terminal residue" evidence="1">
    <location>
        <position position="1"/>
    </location>
</feature>
<evidence type="ECO:0000313" key="1">
    <source>
        <dbReference type="EMBL" id="CAF4254396.1"/>
    </source>
</evidence>
<gene>
    <name evidence="1" type="ORF">JBS370_LOCUS38841</name>
</gene>
<proteinExistence type="predicted"/>
<organism evidence="1 2">
    <name type="scientific">Rotaria sordida</name>
    <dbReference type="NCBI Taxonomy" id="392033"/>
    <lineage>
        <taxon>Eukaryota</taxon>
        <taxon>Metazoa</taxon>
        <taxon>Spiralia</taxon>
        <taxon>Gnathifera</taxon>
        <taxon>Rotifera</taxon>
        <taxon>Eurotatoria</taxon>
        <taxon>Bdelloidea</taxon>
        <taxon>Philodinida</taxon>
        <taxon>Philodinidae</taxon>
        <taxon>Rotaria</taxon>
    </lineage>
</organism>
<dbReference type="Proteomes" id="UP000663836">
    <property type="component" value="Unassembled WGS sequence"/>
</dbReference>
<sequence length="25" mass="2920">RTQRPYLAEPHLQSIRWPAILSTVS</sequence>
<comment type="caution">
    <text evidence="1">The sequence shown here is derived from an EMBL/GenBank/DDBJ whole genome shotgun (WGS) entry which is preliminary data.</text>
</comment>
<evidence type="ECO:0000313" key="2">
    <source>
        <dbReference type="Proteomes" id="UP000663836"/>
    </source>
</evidence>
<dbReference type="AlphaFoldDB" id="A0A820EY43"/>
<name>A0A820EY43_9BILA</name>
<dbReference type="EMBL" id="CAJOBD010023152">
    <property type="protein sequence ID" value="CAF4254396.1"/>
    <property type="molecule type" value="Genomic_DNA"/>
</dbReference>
<accession>A0A820EY43</accession>
<reference evidence="1" key="1">
    <citation type="submission" date="2021-02" db="EMBL/GenBank/DDBJ databases">
        <authorList>
            <person name="Nowell W R."/>
        </authorList>
    </citation>
    <scope>NUCLEOTIDE SEQUENCE</scope>
</reference>
<protein>
    <submittedName>
        <fullName evidence="1">Uncharacterized protein</fullName>
    </submittedName>
</protein>